<feature type="domain" description="F-box" evidence="4">
    <location>
        <begin position="44"/>
        <end position="90"/>
    </location>
</feature>
<dbReference type="STRING" id="10228.B3RN28"/>
<organism evidence="5 6">
    <name type="scientific">Trichoplax adhaerens</name>
    <name type="common">Trichoplax reptans</name>
    <dbReference type="NCBI Taxonomy" id="10228"/>
    <lineage>
        <taxon>Eukaryota</taxon>
        <taxon>Metazoa</taxon>
        <taxon>Placozoa</taxon>
        <taxon>Uniplacotomia</taxon>
        <taxon>Trichoplacea</taxon>
        <taxon>Trichoplacidae</taxon>
        <taxon>Trichoplax</taxon>
    </lineage>
</organism>
<dbReference type="InterPro" id="IPR036770">
    <property type="entry name" value="Ankyrin_rpt-contain_sf"/>
</dbReference>
<evidence type="ECO:0000256" key="3">
    <source>
        <dbReference type="PROSITE-ProRule" id="PRU00023"/>
    </source>
</evidence>
<dbReference type="RefSeq" id="XP_002109782.1">
    <property type="nucleotide sequence ID" value="XM_002109746.1"/>
</dbReference>
<keyword evidence="6" id="KW-1185">Reference proteome</keyword>
<dbReference type="KEGG" id="tad:TRIADDRAFT_53018"/>
<accession>B3RN28</accession>
<dbReference type="Pfam" id="PF12937">
    <property type="entry name" value="F-box-like"/>
    <property type="match status" value="1"/>
</dbReference>
<dbReference type="Gene3D" id="1.25.40.20">
    <property type="entry name" value="Ankyrin repeat-containing domain"/>
    <property type="match status" value="2"/>
</dbReference>
<evidence type="ECO:0000256" key="2">
    <source>
        <dbReference type="ARBA" id="ARBA00023043"/>
    </source>
</evidence>
<dbReference type="PhylomeDB" id="B3RN28"/>
<dbReference type="InterPro" id="IPR051165">
    <property type="entry name" value="Multifunctional_ANK_Repeat"/>
</dbReference>
<dbReference type="InterPro" id="IPR002110">
    <property type="entry name" value="Ankyrin_rpt"/>
</dbReference>
<dbReference type="Gene3D" id="1.20.1280.50">
    <property type="match status" value="1"/>
</dbReference>
<feature type="repeat" description="ANK" evidence="3">
    <location>
        <begin position="242"/>
        <end position="274"/>
    </location>
</feature>
<dbReference type="SUPFAM" id="SSF48403">
    <property type="entry name" value="Ankyrin repeat"/>
    <property type="match status" value="2"/>
</dbReference>
<evidence type="ECO:0000259" key="4">
    <source>
        <dbReference type="PROSITE" id="PS50181"/>
    </source>
</evidence>
<dbReference type="InterPro" id="IPR001810">
    <property type="entry name" value="F-box_dom"/>
</dbReference>
<dbReference type="Pfam" id="PF13637">
    <property type="entry name" value="Ank_4"/>
    <property type="match status" value="1"/>
</dbReference>
<reference evidence="5 6" key="1">
    <citation type="journal article" date="2008" name="Nature">
        <title>The Trichoplax genome and the nature of placozoans.</title>
        <authorList>
            <person name="Srivastava M."/>
            <person name="Begovic E."/>
            <person name="Chapman J."/>
            <person name="Putnam N.H."/>
            <person name="Hellsten U."/>
            <person name="Kawashima T."/>
            <person name="Kuo A."/>
            <person name="Mitros T."/>
            <person name="Salamov A."/>
            <person name="Carpenter M.L."/>
            <person name="Signorovitch A.Y."/>
            <person name="Moreno M.A."/>
            <person name="Kamm K."/>
            <person name="Grimwood J."/>
            <person name="Schmutz J."/>
            <person name="Shapiro H."/>
            <person name="Grigoriev I.V."/>
            <person name="Buss L.W."/>
            <person name="Schierwater B."/>
            <person name="Dellaporta S.L."/>
            <person name="Rokhsar D.S."/>
        </authorList>
    </citation>
    <scope>NUCLEOTIDE SEQUENCE [LARGE SCALE GENOMIC DNA]</scope>
    <source>
        <strain evidence="5 6">Grell-BS-1999</strain>
    </source>
</reference>
<dbReference type="InParanoid" id="B3RN28"/>
<dbReference type="PANTHER" id="PTHR24123:SF33">
    <property type="entry name" value="PROTEIN HOS4"/>
    <property type="match status" value="1"/>
</dbReference>
<dbReference type="CTD" id="6750431"/>
<proteinExistence type="predicted"/>
<dbReference type="OrthoDB" id="194358at2759"/>
<evidence type="ECO:0000313" key="5">
    <source>
        <dbReference type="EMBL" id="EDV27948.1"/>
    </source>
</evidence>
<dbReference type="GeneID" id="6750431"/>
<dbReference type="InterPro" id="IPR036047">
    <property type="entry name" value="F-box-like_dom_sf"/>
</dbReference>
<dbReference type="PANTHER" id="PTHR24123">
    <property type="entry name" value="ANKYRIN REPEAT-CONTAINING"/>
    <property type="match status" value="1"/>
</dbReference>
<dbReference type="PROSITE" id="PS50181">
    <property type="entry name" value="FBOX"/>
    <property type="match status" value="1"/>
</dbReference>
<dbReference type="SUPFAM" id="SSF81383">
    <property type="entry name" value="F-box domain"/>
    <property type="match status" value="1"/>
</dbReference>
<sequence length="744" mass="84233">MAEKNSLQSPDLIVASQLGHLSIDQLPPEEDASHQIHAAESTPGLTLQDLPDEMLTRVMEFLLGCDVARMACCCRAFAYIASSEYLWKQKIMTELTSKPVLVDGDTYYRYYSKSYLGYKYHQRLFPRFKPPSDTSLRCYYQFVLGSYNHNYQQMIYDSTGNNNNSLKSTIKWISYVSSSSNNTGDRVTEINLFLIQAMRDGFDVWGSTLIRLGADINRYAADNKAKRTVPFTRNFGNSNGGKYNHPVRVAIVKGHTHCLRLLLNRGANINHLARKRVNSTLFHLAAFSHQMECLQVLITKIADAYVMPSLHKLVMCNNIERLRSVLKTCSVDEVNEQDRCCCTALWWALILGYVECVGLLLTHHARTAKIGGANESRQPTMSALAAVLRWKQLDCLKLLVQNRYCLYEDLQITEYLGNFNTLEVATRSNFSQGVQYLISEHSFSPRSESCRALLLAATHGCCDSLQVLINEGAVIDQRIHLLSTRERDPLRRIDMFLQLLQAEDYHLFCPLLSTAKYYHPECMQLLLKAGANTNIIYGDYGSIPKTVALLEIVVYNYFKKISLQPDKNPMTEELDILVAIVSNNQFDVEKSFTQITAFNCLKLLLEHGSDVNACYENGRTVLHELLCCNNKPQFNHSLFQTRFDKLIEHCLNMCILYNADVNKCDKGANSPLHEAAASLKPSWIALLLNSGARPNILNKNLVTPRQLIKMNTIHNINIANAAVVKECVRLLFEAEKATGQVNLM</sequence>
<evidence type="ECO:0000313" key="6">
    <source>
        <dbReference type="Proteomes" id="UP000009022"/>
    </source>
</evidence>
<dbReference type="EMBL" id="DS985242">
    <property type="protein sequence ID" value="EDV27948.1"/>
    <property type="molecule type" value="Genomic_DNA"/>
</dbReference>
<feature type="repeat" description="ANK" evidence="3">
    <location>
        <begin position="667"/>
        <end position="699"/>
    </location>
</feature>
<gene>
    <name evidence="5" type="ORF">TRIADDRAFT_53018</name>
</gene>
<protein>
    <recommendedName>
        <fullName evidence="4">F-box domain-containing protein</fullName>
    </recommendedName>
</protein>
<name>B3RN28_TRIAD</name>
<dbReference type="Proteomes" id="UP000009022">
    <property type="component" value="Unassembled WGS sequence"/>
</dbReference>
<dbReference type="HOGENOM" id="CLU_373555_0_0_1"/>
<dbReference type="SMART" id="SM00256">
    <property type="entry name" value="FBOX"/>
    <property type="match status" value="1"/>
</dbReference>
<dbReference type="SMART" id="SM00248">
    <property type="entry name" value="ANK"/>
    <property type="match status" value="9"/>
</dbReference>
<dbReference type="PROSITE" id="PS50297">
    <property type="entry name" value="ANK_REP_REGION"/>
    <property type="match status" value="1"/>
</dbReference>
<keyword evidence="1" id="KW-0677">Repeat</keyword>
<evidence type="ECO:0000256" key="1">
    <source>
        <dbReference type="ARBA" id="ARBA00022737"/>
    </source>
</evidence>
<dbReference type="PROSITE" id="PS50088">
    <property type="entry name" value="ANK_REPEAT"/>
    <property type="match status" value="2"/>
</dbReference>
<dbReference type="AlphaFoldDB" id="B3RN28"/>
<keyword evidence="2 3" id="KW-0040">ANK repeat</keyword>
<dbReference type="eggNOG" id="KOG4177">
    <property type="taxonomic scope" value="Eukaryota"/>
</dbReference>